<dbReference type="InParanoid" id="W4JUP7"/>
<feature type="transmembrane region" description="Helical" evidence="5">
    <location>
        <begin position="136"/>
        <end position="156"/>
    </location>
</feature>
<dbReference type="PANTHER" id="PTHR22911">
    <property type="entry name" value="ACYL-MALONYL CONDENSING ENZYME-RELATED"/>
    <property type="match status" value="1"/>
</dbReference>
<feature type="transmembrane region" description="Helical" evidence="5">
    <location>
        <begin position="12"/>
        <end position="32"/>
    </location>
</feature>
<dbReference type="InterPro" id="IPR037185">
    <property type="entry name" value="EmrE-like"/>
</dbReference>
<organism evidence="7 8">
    <name type="scientific">Heterobasidion irregulare (strain TC 32-1)</name>
    <dbReference type="NCBI Taxonomy" id="747525"/>
    <lineage>
        <taxon>Eukaryota</taxon>
        <taxon>Fungi</taxon>
        <taxon>Dikarya</taxon>
        <taxon>Basidiomycota</taxon>
        <taxon>Agaricomycotina</taxon>
        <taxon>Agaricomycetes</taxon>
        <taxon>Russulales</taxon>
        <taxon>Bondarzewiaceae</taxon>
        <taxon>Heterobasidion</taxon>
        <taxon>Heterobasidion annosum species complex</taxon>
    </lineage>
</organism>
<keyword evidence="2 5" id="KW-0812">Transmembrane</keyword>
<dbReference type="EMBL" id="KI925464">
    <property type="protein sequence ID" value="ETW76621.1"/>
    <property type="molecule type" value="Genomic_DNA"/>
</dbReference>
<feature type="transmembrane region" description="Helical" evidence="5">
    <location>
        <begin position="255"/>
        <end position="275"/>
    </location>
</feature>
<dbReference type="HOGENOM" id="CLU_032828_4_1_1"/>
<name>W4JUP7_HETIT</name>
<comment type="subcellular location">
    <subcellularLocation>
        <location evidence="1">Membrane</location>
        <topology evidence="1">Multi-pass membrane protein</topology>
    </subcellularLocation>
</comment>
<reference evidence="7 8" key="1">
    <citation type="journal article" date="2012" name="New Phytol.">
        <title>Insight into trade-off between wood decay and parasitism from the genome of a fungal forest pathogen.</title>
        <authorList>
            <person name="Olson A."/>
            <person name="Aerts A."/>
            <person name="Asiegbu F."/>
            <person name="Belbahri L."/>
            <person name="Bouzid O."/>
            <person name="Broberg A."/>
            <person name="Canback B."/>
            <person name="Coutinho P.M."/>
            <person name="Cullen D."/>
            <person name="Dalman K."/>
            <person name="Deflorio G."/>
            <person name="van Diepen L.T."/>
            <person name="Dunand C."/>
            <person name="Duplessis S."/>
            <person name="Durling M."/>
            <person name="Gonthier P."/>
            <person name="Grimwood J."/>
            <person name="Fossdal C.G."/>
            <person name="Hansson D."/>
            <person name="Henrissat B."/>
            <person name="Hietala A."/>
            <person name="Himmelstrand K."/>
            <person name="Hoffmeister D."/>
            <person name="Hogberg N."/>
            <person name="James T.Y."/>
            <person name="Karlsson M."/>
            <person name="Kohler A."/>
            <person name="Kues U."/>
            <person name="Lee Y.H."/>
            <person name="Lin Y.C."/>
            <person name="Lind M."/>
            <person name="Lindquist E."/>
            <person name="Lombard V."/>
            <person name="Lucas S."/>
            <person name="Lunden K."/>
            <person name="Morin E."/>
            <person name="Murat C."/>
            <person name="Park J."/>
            <person name="Raffaello T."/>
            <person name="Rouze P."/>
            <person name="Salamov A."/>
            <person name="Schmutz J."/>
            <person name="Solheim H."/>
            <person name="Stahlberg J."/>
            <person name="Velez H."/>
            <person name="de Vries R.P."/>
            <person name="Wiebenga A."/>
            <person name="Woodward S."/>
            <person name="Yakovlev I."/>
            <person name="Garbelotto M."/>
            <person name="Martin F."/>
            <person name="Grigoriev I.V."/>
            <person name="Stenlid J."/>
        </authorList>
    </citation>
    <scope>NUCLEOTIDE SEQUENCE [LARGE SCALE GENOMIC DNA]</scope>
    <source>
        <strain evidence="7 8">TC 32-1</strain>
    </source>
</reference>
<feature type="transmembrane region" description="Helical" evidence="5">
    <location>
        <begin position="110"/>
        <end position="127"/>
    </location>
</feature>
<dbReference type="GO" id="GO:0016020">
    <property type="term" value="C:membrane"/>
    <property type="evidence" value="ECO:0007669"/>
    <property type="project" value="UniProtKB-SubCell"/>
</dbReference>
<feature type="transmembrane region" description="Helical" evidence="5">
    <location>
        <begin position="310"/>
        <end position="328"/>
    </location>
</feature>
<evidence type="ECO:0000256" key="5">
    <source>
        <dbReference type="SAM" id="Phobius"/>
    </source>
</evidence>
<evidence type="ECO:0000256" key="3">
    <source>
        <dbReference type="ARBA" id="ARBA00022989"/>
    </source>
</evidence>
<evidence type="ECO:0000313" key="7">
    <source>
        <dbReference type="EMBL" id="ETW76621.1"/>
    </source>
</evidence>
<feature type="transmembrane region" description="Helical" evidence="5">
    <location>
        <begin position="224"/>
        <end position="243"/>
    </location>
</feature>
<dbReference type="eggNOG" id="KOG4510">
    <property type="taxonomic scope" value="Eukaryota"/>
</dbReference>
<evidence type="ECO:0000259" key="6">
    <source>
        <dbReference type="Pfam" id="PF00892"/>
    </source>
</evidence>
<keyword evidence="8" id="KW-1185">Reference proteome</keyword>
<feature type="domain" description="EamA" evidence="6">
    <location>
        <begin position="13"/>
        <end position="150"/>
    </location>
</feature>
<feature type="transmembrane region" description="Helical" evidence="5">
    <location>
        <begin position="192"/>
        <end position="212"/>
    </location>
</feature>
<protein>
    <submittedName>
        <fullName evidence="7">Drug/metabolite transporter superfamily</fullName>
    </submittedName>
</protein>
<dbReference type="SUPFAM" id="SSF103481">
    <property type="entry name" value="Multidrug resistance efflux transporter EmrE"/>
    <property type="match status" value="2"/>
</dbReference>
<keyword evidence="3 5" id="KW-1133">Transmembrane helix</keyword>
<dbReference type="Pfam" id="PF00892">
    <property type="entry name" value="EamA"/>
    <property type="match status" value="2"/>
</dbReference>
<dbReference type="PANTHER" id="PTHR22911:SF6">
    <property type="entry name" value="SOLUTE CARRIER FAMILY 35 MEMBER G1"/>
    <property type="match status" value="1"/>
</dbReference>
<evidence type="ECO:0000256" key="1">
    <source>
        <dbReference type="ARBA" id="ARBA00004141"/>
    </source>
</evidence>
<feature type="domain" description="EamA" evidence="6">
    <location>
        <begin position="198"/>
        <end position="326"/>
    </location>
</feature>
<feature type="transmembrane region" description="Helical" evidence="5">
    <location>
        <begin position="80"/>
        <end position="98"/>
    </location>
</feature>
<sequence length="339" mass="36727">MSRRSIELVKDNTGLLLVAASQFFFSLMNVAVKKLNSLDKPVPTLEVRHLRLGITYICCVLYMYFKAVPDPIFGPKGVRLLLVFRGFVGFFGLFGIYYSLQYLSLSDATVLTFLAPLFTGIAGSVFLKEPFSLKEALAGVCSFLGVLLIARPRFLFGTMADHMPTYPSEISPGSAVQLAGDPSERGTPEQRLIAVGVALIGVLGATGAYTSIRAIGKRAHPLHSLTSFSFQCVVVSTIAMIALRTPAVIPTRVDWLAMLVMIGIFGFLAQVLLTMGLQRETAGRGTMAVYIQIIFAVTLERIFFHVIPSLLSIAGTIVILTSAIYVAVSPPSPTARCHN</sequence>
<keyword evidence="4 5" id="KW-0472">Membrane</keyword>
<dbReference type="GeneID" id="20678257"/>
<dbReference type="KEGG" id="hir:HETIRDRAFT_53419"/>
<proteinExistence type="predicted"/>
<evidence type="ECO:0000256" key="4">
    <source>
        <dbReference type="ARBA" id="ARBA00023136"/>
    </source>
</evidence>
<dbReference type="Proteomes" id="UP000030671">
    <property type="component" value="Unassembled WGS sequence"/>
</dbReference>
<dbReference type="RefSeq" id="XP_009551183.1">
    <property type="nucleotide sequence ID" value="XM_009552888.1"/>
</dbReference>
<dbReference type="AlphaFoldDB" id="W4JUP7"/>
<dbReference type="OrthoDB" id="306876at2759"/>
<dbReference type="InterPro" id="IPR000620">
    <property type="entry name" value="EamA_dom"/>
</dbReference>
<accession>W4JUP7</accession>
<evidence type="ECO:0000256" key="2">
    <source>
        <dbReference type="ARBA" id="ARBA00022692"/>
    </source>
</evidence>
<evidence type="ECO:0000313" key="8">
    <source>
        <dbReference type="Proteomes" id="UP000030671"/>
    </source>
</evidence>
<feature type="transmembrane region" description="Helical" evidence="5">
    <location>
        <begin position="52"/>
        <end position="68"/>
    </location>
</feature>
<dbReference type="STRING" id="747525.W4JUP7"/>
<gene>
    <name evidence="7" type="ORF">HETIRDRAFT_53419</name>
</gene>